<evidence type="ECO:0000259" key="4">
    <source>
        <dbReference type="Pfam" id="PF03486"/>
    </source>
</evidence>
<dbReference type="InterPro" id="IPR055178">
    <property type="entry name" value="RsdA/BaiN/AoA(So)-like_dom"/>
</dbReference>
<keyword evidence="3" id="KW-0274">FAD</keyword>
<name>A0A5S3NAP4_9FLAO</name>
<protein>
    <submittedName>
        <fullName evidence="6">NAD(P)/FAD-dependent oxidoreductase</fullName>
    </submittedName>
</protein>
<dbReference type="PANTHER" id="PTHR42887:SF2">
    <property type="entry name" value="OS12G0638800 PROTEIN"/>
    <property type="match status" value="1"/>
</dbReference>
<dbReference type="Gene3D" id="1.10.8.260">
    <property type="entry name" value="HI0933 insert domain-like"/>
    <property type="match status" value="1"/>
</dbReference>
<dbReference type="Pfam" id="PF22780">
    <property type="entry name" value="HI0933_like_1st"/>
    <property type="match status" value="1"/>
</dbReference>
<comment type="cofactor">
    <cofactor evidence="1">
        <name>FAD</name>
        <dbReference type="ChEBI" id="CHEBI:57692"/>
    </cofactor>
</comment>
<dbReference type="NCBIfam" id="TIGR00275">
    <property type="entry name" value="aminoacetone oxidase family FAD-binding enzyme"/>
    <property type="match status" value="1"/>
</dbReference>
<gene>
    <name evidence="6" type="ORF">FDT66_02015</name>
</gene>
<feature type="domain" description="RsdA/BaiN/AoA(So)-like insert" evidence="5">
    <location>
        <begin position="184"/>
        <end position="345"/>
    </location>
</feature>
<keyword evidence="2" id="KW-0285">Flavoprotein</keyword>
<dbReference type="Gene3D" id="3.50.50.60">
    <property type="entry name" value="FAD/NAD(P)-binding domain"/>
    <property type="match status" value="1"/>
</dbReference>
<dbReference type="PRINTS" id="PR00368">
    <property type="entry name" value="FADPNR"/>
</dbReference>
<evidence type="ECO:0000256" key="1">
    <source>
        <dbReference type="ARBA" id="ARBA00001974"/>
    </source>
</evidence>
<dbReference type="PANTHER" id="PTHR42887">
    <property type="entry name" value="OS12G0638800 PROTEIN"/>
    <property type="match status" value="1"/>
</dbReference>
<dbReference type="SUPFAM" id="SSF160996">
    <property type="entry name" value="HI0933 insert domain-like"/>
    <property type="match status" value="1"/>
</dbReference>
<evidence type="ECO:0000259" key="5">
    <source>
        <dbReference type="Pfam" id="PF22780"/>
    </source>
</evidence>
<dbReference type="Gene3D" id="2.40.30.10">
    <property type="entry name" value="Translation factors"/>
    <property type="match status" value="1"/>
</dbReference>
<dbReference type="InterPro" id="IPR036188">
    <property type="entry name" value="FAD/NAD-bd_sf"/>
</dbReference>
<dbReference type="RefSeq" id="WP_138534475.1">
    <property type="nucleotide sequence ID" value="NZ_VANR01000001.1"/>
</dbReference>
<dbReference type="EMBL" id="VANR01000001">
    <property type="protein sequence ID" value="TMM32263.1"/>
    <property type="molecule type" value="Genomic_DNA"/>
</dbReference>
<accession>A0A5S3NAP4</accession>
<dbReference type="InterPro" id="IPR004792">
    <property type="entry name" value="BaiN-like"/>
</dbReference>
<evidence type="ECO:0000313" key="6">
    <source>
        <dbReference type="EMBL" id="TMM32263.1"/>
    </source>
</evidence>
<dbReference type="OrthoDB" id="9773233at2"/>
<dbReference type="InterPro" id="IPR057661">
    <property type="entry name" value="RsdA/BaiN/AoA(So)_Rossmann"/>
</dbReference>
<organism evidence="6 7">
    <name type="scientific">Polaribacter aestuariivivens</name>
    <dbReference type="NCBI Taxonomy" id="2304626"/>
    <lineage>
        <taxon>Bacteria</taxon>
        <taxon>Pseudomonadati</taxon>
        <taxon>Bacteroidota</taxon>
        <taxon>Flavobacteriia</taxon>
        <taxon>Flavobacteriales</taxon>
        <taxon>Flavobacteriaceae</taxon>
    </lineage>
</organism>
<comment type="caution">
    <text evidence="6">The sequence shown here is derived from an EMBL/GenBank/DDBJ whole genome shotgun (WGS) entry which is preliminary data.</text>
</comment>
<keyword evidence="7" id="KW-1185">Reference proteome</keyword>
<reference evidence="6 7" key="1">
    <citation type="submission" date="2019-05" db="EMBL/GenBank/DDBJ databases">
        <title>Polaribacter aestuariivivens sp. nov., isolated from a tidal flat.</title>
        <authorList>
            <person name="Yoon J.-H."/>
        </authorList>
    </citation>
    <scope>NUCLEOTIDE SEQUENCE [LARGE SCALE GENOMIC DNA]</scope>
    <source>
        <strain evidence="6 7">DBTF-3</strain>
    </source>
</reference>
<dbReference type="InterPro" id="IPR023166">
    <property type="entry name" value="BaiN-like_dom_sf"/>
</dbReference>
<evidence type="ECO:0000313" key="7">
    <source>
        <dbReference type="Proteomes" id="UP000307140"/>
    </source>
</evidence>
<dbReference type="Proteomes" id="UP000307140">
    <property type="component" value="Unassembled WGS sequence"/>
</dbReference>
<sequence length="404" mass="45267">MNKIIIIGGGAAGYFTAINAKENNPDLDITILEKGKDVLQKVKISGGGRCNVTHACFEPKELVKFYPRGEKELLGPFHQFMTGDTFEWFDDRGVPLKIEDDNRVFPEANTSQAIIDCFQKAVEKLEIKVLTNHGVNSVYQQDNQWVVNTKEQVFKADKVVIAAGSSKKVWELCETLNHSVIEPVPSLFTFNINDKRIVDLLGISVPNATVNIVGTKLEASGPLLITHWGMSGPAVLKLSAFGARILADKKYQYNVEVNWLSRPTDKILNVLLNLKKKEPRKTVILKSPFVEISKRLWERFVKFSDISATHNWADLNSRQLENLANQLTKGVYNANGRTTFKDEFVTAGGIDLKEINFKRFESRKHKNLFFVGEVLNIDAVTGGFNFQNAWTGGFICAKALAEES</sequence>
<evidence type="ECO:0000256" key="3">
    <source>
        <dbReference type="ARBA" id="ARBA00022827"/>
    </source>
</evidence>
<dbReference type="SUPFAM" id="SSF51905">
    <property type="entry name" value="FAD/NAD(P)-binding domain"/>
    <property type="match status" value="1"/>
</dbReference>
<proteinExistence type="predicted"/>
<dbReference type="Pfam" id="PF03486">
    <property type="entry name" value="HI0933_like"/>
    <property type="match status" value="1"/>
</dbReference>
<feature type="domain" description="RsdA/BaiN/AoA(So)-like Rossmann fold-like" evidence="4">
    <location>
        <begin position="3"/>
        <end position="398"/>
    </location>
</feature>
<evidence type="ECO:0000256" key="2">
    <source>
        <dbReference type="ARBA" id="ARBA00022630"/>
    </source>
</evidence>
<dbReference type="PRINTS" id="PR00411">
    <property type="entry name" value="PNDRDTASEI"/>
</dbReference>
<dbReference type="AlphaFoldDB" id="A0A5S3NAP4"/>